<protein>
    <recommendedName>
        <fullName evidence="3">S-adenosyl-L-methionine-dependent methyltransferase</fullName>
    </recommendedName>
</protein>
<dbReference type="InterPro" id="IPR029063">
    <property type="entry name" value="SAM-dependent_MTases_sf"/>
</dbReference>
<dbReference type="Gene3D" id="3.40.50.150">
    <property type="entry name" value="Vaccinia Virus protein VP39"/>
    <property type="match status" value="1"/>
</dbReference>
<name>A0A9P4TC77_CURKU</name>
<dbReference type="EMBL" id="SWKU01000016">
    <property type="protein sequence ID" value="KAF2999928.1"/>
    <property type="molecule type" value="Genomic_DNA"/>
</dbReference>
<gene>
    <name evidence="1" type="ORF">E8E13_009014</name>
</gene>
<evidence type="ECO:0000313" key="1">
    <source>
        <dbReference type="EMBL" id="KAF2999928.1"/>
    </source>
</evidence>
<dbReference type="SUPFAM" id="SSF53335">
    <property type="entry name" value="S-adenosyl-L-methionine-dependent methyltransferases"/>
    <property type="match status" value="1"/>
</dbReference>
<proteinExistence type="predicted"/>
<dbReference type="Proteomes" id="UP000801428">
    <property type="component" value="Unassembled WGS sequence"/>
</dbReference>
<accession>A0A9P4TC77</accession>
<keyword evidence="2" id="KW-1185">Reference proteome</keyword>
<dbReference type="PANTHER" id="PTHR43591">
    <property type="entry name" value="METHYLTRANSFERASE"/>
    <property type="match status" value="1"/>
</dbReference>
<dbReference type="CDD" id="cd02440">
    <property type="entry name" value="AdoMet_MTases"/>
    <property type="match status" value="1"/>
</dbReference>
<dbReference type="GO" id="GO:0008168">
    <property type="term" value="F:methyltransferase activity"/>
    <property type="evidence" value="ECO:0007669"/>
    <property type="project" value="TreeGrafter"/>
</dbReference>
<dbReference type="Pfam" id="PF13489">
    <property type="entry name" value="Methyltransf_23"/>
    <property type="match status" value="1"/>
</dbReference>
<dbReference type="PANTHER" id="PTHR43591:SF24">
    <property type="entry name" value="2-METHOXY-6-POLYPRENYL-1,4-BENZOQUINOL METHYLASE, MITOCHONDRIAL"/>
    <property type="match status" value="1"/>
</dbReference>
<dbReference type="AlphaFoldDB" id="A0A9P4TC77"/>
<sequence>MEDELECVTIHGRLFQKVSVDQGIYCVPVSNDDLEEDRLTAQHDVLFRLFGNALFSPHMGISSPQKVLECGYGGGDWAVQFAEEFEECEITAIDVYPMLMADQPENLHLWTYNLNDRLNDAELFKAKAYDLIHSRCVSAGIKKTRWSSYIEDMMLLLRPRGWVQIVEYYLNIQSSSGRLTDQSAIRRWWGDYAYAMSRMNREPRIGTRLQHLLTEARFRDVRVETVQLPVGDWDADPIKASIGRDTVVMMGDLLESLSLWPLTQCLNKTAAEFTQLIREVRDELQDSSLKLYVPIYVASGRRSG</sequence>
<organism evidence="1 2">
    <name type="scientific">Curvularia kusanoi</name>
    <name type="common">Cochliobolus kusanoi</name>
    <dbReference type="NCBI Taxonomy" id="90978"/>
    <lineage>
        <taxon>Eukaryota</taxon>
        <taxon>Fungi</taxon>
        <taxon>Dikarya</taxon>
        <taxon>Ascomycota</taxon>
        <taxon>Pezizomycotina</taxon>
        <taxon>Dothideomycetes</taxon>
        <taxon>Pleosporomycetidae</taxon>
        <taxon>Pleosporales</taxon>
        <taxon>Pleosporineae</taxon>
        <taxon>Pleosporaceae</taxon>
        <taxon>Curvularia</taxon>
    </lineage>
</organism>
<comment type="caution">
    <text evidence="1">The sequence shown here is derived from an EMBL/GenBank/DDBJ whole genome shotgun (WGS) entry which is preliminary data.</text>
</comment>
<dbReference type="OrthoDB" id="506498at2759"/>
<evidence type="ECO:0008006" key="3">
    <source>
        <dbReference type="Google" id="ProtNLM"/>
    </source>
</evidence>
<reference evidence="1" key="1">
    <citation type="submission" date="2019-04" db="EMBL/GenBank/DDBJ databases">
        <title>Sequencing of skin fungus with MAO and IRED activity.</title>
        <authorList>
            <person name="Marsaioli A.J."/>
            <person name="Bonatto J.M.C."/>
            <person name="Reis Junior O."/>
        </authorList>
    </citation>
    <scope>NUCLEOTIDE SEQUENCE</scope>
    <source>
        <strain evidence="1">30M1</strain>
    </source>
</reference>
<evidence type="ECO:0000313" key="2">
    <source>
        <dbReference type="Proteomes" id="UP000801428"/>
    </source>
</evidence>